<sequence>MRECALTSLKNEGGLLTEQVIRSINNKMEEVTQKSEWQCVFGQQFAMCLEFERNSMLYFCIGNTAFVLYRCVKELTPAKFHNQ</sequence>
<dbReference type="AlphaFoldDB" id="A0A0B1SSM5"/>
<dbReference type="Pfam" id="PF01221">
    <property type="entry name" value="Dynein_light"/>
    <property type="match status" value="1"/>
</dbReference>
<dbReference type="OrthoDB" id="5827504at2759"/>
<evidence type="ECO:0000313" key="2">
    <source>
        <dbReference type="Proteomes" id="UP000053660"/>
    </source>
</evidence>
<organism evidence="1 2">
    <name type="scientific">Oesophagostomum dentatum</name>
    <name type="common">Nodular worm</name>
    <dbReference type="NCBI Taxonomy" id="61180"/>
    <lineage>
        <taxon>Eukaryota</taxon>
        <taxon>Metazoa</taxon>
        <taxon>Ecdysozoa</taxon>
        <taxon>Nematoda</taxon>
        <taxon>Chromadorea</taxon>
        <taxon>Rhabditida</taxon>
        <taxon>Rhabditina</taxon>
        <taxon>Rhabditomorpha</taxon>
        <taxon>Strongyloidea</taxon>
        <taxon>Strongylidae</taxon>
        <taxon>Oesophagostomum</taxon>
    </lineage>
</organism>
<dbReference type="InterPro" id="IPR037177">
    <property type="entry name" value="DLC_sf"/>
</dbReference>
<dbReference type="Gene3D" id="3.30.740.10">
    <property type="entry name" value="Protein Inhibitor Of Neuronal Nitric Oxide Synthase"/>
    <property type="match status" value="1"/>
</dbReference>
<proteinExistence type="predicted"/>
<reference evidence="1 2" key="1">
    <citation type="submission" date="2014-03" db="EMBL/GenBank/DDBJ databases">
        <title>Draft genome of the hookworm Oesophagostomum dentatum.</title>
        <authorList>
            <person name="Mitreva M."/>
        </authorList>
    </citation>
    <scope>NUCLEOTIDE SEQUENCE [LARGE SCALE GENOMIC DNA]</scope>
    <source>
        <strain evidence="1 2">OD-Hann</strain>
    </source>
</reference>
<evidence type="ECO:0008006" key="3">
    <source>
        <dbReference type="Google" id="ProtNLM"/>
    </source>
</evidence>
<dbReference type="InterPro" id="IPR001372">
    <property type="entry name" value="Dynein_light_chain_typ-1/2"/>
</dbReference>
<dbReference type="Proteomes" id="UP000053660">
    <property type="component" value="Unassembled WGS sequence"/>
</dbReference>
<protein>
    <recommendedName>
        <fullName evidence="3">Dynein light chain</fullName>
    </recommendedName>
</protein>
<dbReference type="GO" id="GO:0030286">
    <property type="term" value="C:dynein complex"/>
    <property type="evidence" value="ECO:0007669"/>
    <property type="project" value="InterPro"/>
</dbReference>
<dbReference type="SUPFAM" id="SSF54648">
    <property type="entry name" value="DLC"/>
    <property type="match status" value="1"/>
</dbReference>
<dbReference type="CDD" id="cd21450">
    <property type="entry name" value="DLC-like_DYNLL1-like"/>
    <property type="match status" value="1"/>
</dbReference>
<keyword evidence="2" id="KW-1185">Reference proteome</keyword>
<evidence type="ECO:0000313" key="1">
    <source>
        <dbReference type="EMBL" id="KHJ86901.1"/>
    </source>
</evidence>
<accession>A0A0B1SSM5</accession>
<name>A0A0B1SSM5_OESDE</name>
<dbReference type="EMBL" id="KN559096">
    <property type="protein sequence ID" value="KHJ86901.1"/>
    <property type="molecule type" value="Genomic_DNA"/>
</dbReference>
<gene>
    <name evidence="1" type="ORF">OESDEN_13335</name>
</gene>
<dbReference type="GO" id="GO:0007017">
    <property type="term" value="P:microtubule-based process"/>
    <property type="evidence" value="ECO:0007669"/>
    <property type="project" value="InterPro"/>
</dbReference>